<evidence type="ECO:0008006" key="3">
    <source>
        <dbReference type="Google" id="ProtNLM"/>
    </source>
</evidence>
<sequence length="510" mass="60835">MKREDWIIKYITDKNHTGMYMGVSDLYTLFFLYEQKLLTVKQMNTFYNYYHEKPMHYNAFRNRLNKMYKLKIIRKDNYYLKKRHGYEMSMYSIGEKGLYILKHAGFINWDKENIYVGKRQYEHTLGIKEAVLRTIDLEIKRKGWFLSQDGENIYVFKKFIDDYGLNNIAPFSKWSSIPKYIYESEDWGENEIVGRAARGERMYSKGDVLYSIQPFPLFKEIQEDEDNLKPDWIFRFNKHQLNLEIDSGAEKNKIIINKIKRYIRLSQLMPTIQHHVIFAIIDNSYPTVSEHGARKQRTSNLKDLIRSIPELSTSTLQVYVTPMKRVSPVMYQILSYAGLEKDDNLEYHKQIIQRLNSSLSFSYNSNLLSTEVELREHGFFHQGFQNTKLPVYHFQKKNNQNATGLLEFWGIVTRMIEGNVNNFKMLVELSQLLAKNNSYEGKWVLPRDTKIIAIYPKELNETESSILHDIFHSSISNNVILMREEDIKQFNPQFYDIKQRELRMFEDFFN</sequence>
<evidence type="ECO:0000313" key="1">
    <source>
        <dbReference type="EMBL" id="KLV18427.1"/>
    </source>
</evidence>
<dbReference type="Pfam" id="PF13814">
    <property type="entry name" value="Replic_Relax"/>
    <property type="match status" value="1"/>
</dbReference>
<evidence type="ECO:0000313" key="2">
    <source>
        <dbReference type="Proteomes" id="UP000035904"/>
    </source>
</evidence>
<dbReference type="Proteomes" id="UP000035904">
    <property type="component" value="Unassembled WGS sequence"/>
</dbReference>
<protein>
    <recommendedName>
        <fullName evidence="3">Replication-relaxation family protein</fullName>
    </recommendedName>
</protein>
<comment type="caution">
    <text evidence="1">The sequence shown here is derived from an EMBL/GenBank/DDBJ whole genome shotgun (WGS) entry which is preliminary data.</text>
</comment>
<dbReference type="InterPro" id="IPR025855">
    <property type="entry name" value="Replic_Relax"/>
</dbReference>
<name>A0A0J1HXK5_BACAN</name>
<gene>
    <name evidence="1" type="ORF">ABW01_13725</name>
</gene>
<reference evidence="1 2" key="1">
    <citation type="submission" date="2015-05" db="EMBL/GenBank/DDBJ databases">
        <title>Whole genome sequence and identification of bacterial endophytes from Costus igneus.</title>
        <authorList>
            <person name="Lee Y.P."/>
            <person name="Gan H.M."/>
            <person name="Eng W."/>
            <person name="Wheatley M.S."/>
            <person name="Caraballo A."/>
            <person name="Polter S."/>
            <person name="Savka M.A."/>
            <person name="Hudson A.O."/>
        </authorList>
    </citation>
    <scope>NUCLEOTIDE SEQUENCE [LARGE SCALE GENOMIC DNA]</scope>
    <source>
        <strain evidence="1 2">RIT375</strain>
    </source>
</reference>
<proteinExistence type="predicted"/>
<dbReference type="PATRIC" id="fig|1392.242.peg.5785"/>
<dbReference type="EMBL" id="LDPG01000007">
    <property type="protein sequence ID" value="KLV18427.1"/>
    <property type="molecule type" value="Genomic_DNA"/>
</dbReference>
<organism evidence="1 2">
    <name type="scientific">Bacillus anthracis</name>
    <name type="common">anthrax bacterium</name>
    <dbReference type="NCBI Taxonomy" id="1392"/>
    <lineage>
        <taxon>Bacteria</taxon>
        <taxon>Bacillati</taxon>
        <taxon>Bacillota</taxon>
        <taxon>Bacilli</taxon>
        <taxon>Bacillales</taxon>
        <taxon>Bacillaceae</taxon>
        <taxon>Bacillus</taxon>
        <taxon>Bacillus cereus group</taxon>
    </lineage>
</organism>
<accession>A0A0J1HXK5</accession>
<dbReference type="AlphaFoldDB" id="A0A0J1HXK5"/>
<dbReference type="RefSeq" id="WP_047956705.1">
    <property type="nucleotide sequence ID" value="NZ_LDPG01000007.1"/>
</dbReference>